<dbReference type="Proteomes" id="UP000181790">
    <property type="component" value="Unassembled WGS sequence"/>
</dbReference>
<evidence type="ECO:0000313" key="1">
    <source>
        <dbReference type="EMBL" id="OIN55727.1"/>
    </source>
</evidence>
<proteinExistence type="predicted"/>
<comment type="caution">
    <text evidence="1">The sequence shown here is derived from an EMBL/GenBank/DDBJ whole genome shotgun (WGS) entry which is preliminary data.</text>
</comment>
<dbReference type="GO" id="GO:0004553">
    <property type="term" value="F:hydrolase activity, hydrolyzing O-glycosyl compounds"/>
    <property type="evidence" value="ECO:0007669"/>
    <property type="project" value="UniProtKB-ARBA"/>
</dbReference>
<reference evidence="1 2" key="1">
    <citation type="submission" date="2016-10" db="EMBL/GenBank/DDBJ databases">
        <title>Arsenicibacter rosenii gen. nov., sp. nov., an efficient arsenic-methylating bacterium isolated from an arsenic-contaminated paddy soil.</title>
        <authorList>
            <person name="Huang K."/>
        </authorList>
    </citation>
    <scope>NUCLEOTIDE SEQUENCE [LARGE SCALE GENOMIC DNA]</scope>
    <source>
        <strain evidence="1 2">SM-1</strain>
    </source>
</reference>
<dbReference type="SUPFAM" id="SSF49899">
    <property type="entry name" value="Concanavalin A-like lectins/glucanases"/>
    <property type="match status" value="1"/>
</dbReference>
<organism evidence="1 2">
    <name type="scientific">Arsenicibacter rosenii</name>
    <dbReference type="NCBI Taxonomy" id="1750698"/>
    <lineage>
        <taxon>Bacteria</taxon>
        <taxon>Pseudomonadati</taxon>
        <taxon>Bacteroidota</taxon>
        <taxon>Cytophagia</taxon>
        <taxon>Cytophagales</taxon>
        <taxon>Spirosomataceae</taxon>
        <taxon>Arsenicibacter</taxon>
    </lineage>
</organism>
<dbReference type="InterPro" id="IPR013320">
    <property type="entry name" value="ConA-like_dom_sf"/>
</dbReference>
<dbReference type="RefSeq" id="WP_071506612.1">
    <property type="nucleotide sequence ID" value="NZ_MORL01000038.1"/>
</dbReference>
<accession>A0A1S2VAH0</accession>
<gene>
    <name evidence="1" type="ORF">BLX24_28340</name>
</gene>
<sequence length="100" mass="10921">MCRNNSFGVPTDTAGVNYALNTVARYAISYKDGFVHRFHYAGGVNVGYQIHTSAIGATWPRLSVGCFPEIPANGGYNGHISKVAYWPKQLTDAQIQTLVQ</sequence>
<evidence type="ECO:0000313" key="2">
    <source>
        <dbReference type="Proteomes" id="UP000181790"/>
    </source>
</evidence>
<keyword evidence="2" id="KW-1185">Reference proteome</keyword>
<protein>
    <submittedName>
        <fullName evidence="1">Uncharacterized protein</fullName>
    </submittedName>
</protein>
<dbReference type="AlphaFoldDB" id="A0A1S2VAH0"/>
<dbReference type="EMBL" id="MORL01000038">
    <property type="protein sequence ID" value="OIN55727.1"/>
    <property type="molecule type" value="Genomic_DNA"/>
</dbReference>
<dbReference type="GO" id="GO:0005975">
    <property type="term" value="P:carbohydrate metabolic process"/>
    <property type="evidence" value="ECO:0007669"/>
    <property type="project" value="UniProtKB-ARBA"/>
</dbReference>
<name>A0A1S2VAH0_9BACT</name>